<evidence type="ECO:0000313" key="2">
    <source>
        <dbReference type="EMBL" id="CAA9260937.1"/>
    </source>
</evidence>
<feature type="compositionally biased region" description="Low complexity" evidence="1">
    <location>
        <begin position="25"/>
        <end position="39"/>
    </location>
</feature>
<feature type="non-terminal residue" evidence="2">
    <location>
        <position position="329"/>
    </location>
</feature>
<reference evidence="2" key="1">
    <citation type="submission" date="2020-02" db="EMBL/GenBank/DDBJ databases">
        <authorList>
            <person name="Meier V. D."/>
        </authorList>
    </citation>
    <scope>NUCLEOTIDE SEQUENCE</scope>
    <source>
        <strain evidence="2">AVDCRST_MAG08</strain>
    </source>
</reference>
<feature type="compositionally biased region" description="Basic residues" evidence="1">
    <location>
        <begin position="79"/>
        <end position="109"/>
    </location>
</feature>
<proteinExistence type="predicted"/>
<evidence type="ECO:0000256" key="1">
    <source>
        <dbReference type="SAM" id="MobiDB-lite"/>
    </source>
</evidence>
<protein>
    <submittedName>
        <fullName evidence="2">BUG/TctC family periplasmic protein</fullName>
    </submittedName>
</protein>
<dbReference type="EMBL" id="CADCTG010000197">
    <property type="protein sequence ID" value="CAA9260937.1"/>
    <property type="molecule type" value="Genomic_DNA"/>
</dbReference>
<feature type="region of interest" description="Disordered" evidence="1">
    <location>
        <begin position="176"/>
        <end position="230"/>
    </location>
</feature>
<feature type="region of interest" description="Disordered" evidence="1">
    <location>
        <begin position="1"/>
        <end position="155"/>
    </location>
</feature>
<feature type="region of interest" description="Disordered" evidence="1">
    <location>
        <begin position="261"/>
        <end position="329"/>
    </location>
</feature>
<feature type="non-terminal residue" evidence="2">
    <location>
        <position position="1"/>
    </location>
</feature>
<feature type="compositionally biased region" description="Basic residues" evidence="1">
    <location>
        <begin position="40"/>
        <end position="52"/>
    </location>
</feature>
<gene>
    <name evidence="2" type="ORF">AVDCRST_MAG08-2671</name>
</gene>
<feature type="compositionally biased region" description="Basic residues" evidence="1">
    <location>
        <begin position="10"/>
        <end position="19"/>
    </location>
</feature>
<name>A0A6J4IUY2_9PROT</name>
<accession>A0A6J4IUY2</accession>
<sequence length="329" mass="35299">APPHPAPRSRDRRLRRPRRPGAGPGPLAAGPAHPVGRALRPGRHHRHHRAHPGGRDVPPARPVHGGGEPARRGGDARHRPGRARRARRLHAGALGHQRHGGRQGPRWRPHPLGPGPRLRARRHRDEHALPHPGAPRPAAPHAGRPRGRSAAAAGRAQLRHLRHRLHAALGHAALPGRRGRWRRHDARALPGRRADRHGRGGRRAAGHGGQPHRGQRQHPQRRPAPAGAHLARARAGLSGHTHLPRTGLPRPGGGRLVRHRGARAHAAPDPGAAGSRRAGSAGSAGGRPPLRRNRDRPGPPGPGRRAALRARGSGGLDAHRPRVRRHDGL</sequence>
<feature type="compositionally biased region" description="Basic residues" evidence="1">
    <location>
        <begin position="194"/>
        <end position="205"/>
    </location>
</feature>
<feature type="compositionally biased region" description="Basic and acidic residues" evidence="1">
    <location>
        <begin position="69"/>
        <end position="78"/>
    </location>
</feature>
<feature type="region of interest" description="Disordered" evidence="1">
    <location>
        <begin position="237"/>
        <end position="256"/>
    </location>
</feature>
<organism evidence="2">
    <name type="scientific">uncultured Acetobacteraceae bacterium</name>
    <dbReference type="NCBI Taxonomy" id="169975"/>
    <lineage>
        <taxon>Bacteria</taxon>
        <taxon>Pseudomonadati</taxon>
        <taxon>Pseudomonadota</taxon>
        <taxon>Alphaproteobacteria</taxon>
        <taxon>Acetobacterales</taxon>
        <taxon>Acetobacteraceae</taxon>
        <taxon>environmental samples</taxon>
    </lineage>
</organism>
<dbReference type="AlphaFoldDB" id="A0A6J4IUY2"/>
<feature type="compositionally biased region" description="Low complexity" evidence="1">
    <location>
        <begin position="264"/>
        <end position="281"/>
    </location>
</feature>